<accession>A0A5K3EQ37</accession>
<comment type="catalytic activity">
    <reaction evidence="8">
        <text>adenosine(58) in tRNA + S-adenosyl-L-methionine = N(1)-methyladenosine(58) in tRNA + S-adenosyl-L-homocysteine + H(+)</text>
        <dbReference type="Rhea" id="RHEA:43152"/>
        <dbReference type="Rhea" id="RHEA-COMP:10365"/>
        <dbReference type="Rhea" id="RHEA-COMP:10366"/>
        <dbReference type="ChEBI" id="CHEBI:15378"/>
        <dbReference type="ChEBI" id="CHEBI:57856"/>
        <dbReference type="ChEBI" id="CHEBI:59789"/>
        <dbReference type="ChEBI" id="CHEBI:74411"/>
        <dbReference type="ChEBI" id="CHEBI:74491"/>
        <dbReference type="EC" id="2.1.1.220"/>
    </reaction>
</comment>
<feature type="region of interest" description="Disordered" evidence="10">
    <location>
        <begin position="356"/>
        <end position="385"/>
    </location>
</feature>
<evidence type="ECO:0000313" key="12">
    <source>
        <dbReference type="WBParaSite" id="MCU_001877-RA"/>
    </source>
</evidence>
<dbReference type="InterPro" id="IPR029063">
    <property type="entry name" value="SAM-dependent_MTases_sf"/>
</dbReference>
<organism evidence="13">
    <name type="scientific">Mesocestoides corti</name>
    <name type="common">Flatworm</name>
    <dbReference type="NCBI Taxonomy" id="53468"/>
    <lineage>
        <taxon>Eukaryota</taxon>
        <taxon>Metazoa</taxon>
        <taxon>Spiralia</taxon>
        <taxon>Lophotrochozoa</taxon>
        <taxon>Platyhelminthes</taxon>
        <taxon>Cestoda</taxon>
        <taxon>Eucestoda</taxon>
        <taxon>Cyclophyllidea</taxon>
        <taxon>Mesocestoididae</taxon>
        <taxon>Mesocestoides</taxon>
    </lineage>
</organism>
<name>A0A5K3EQ37_MESCO</name>
<dbReference type="PIRSF" id="PIRSF017269">
    <property type="entry name" value="GCD14"/>
    <property type="match status" value="1"/>
</dbReference>
<keyword evidence="5 8" id="KW-0819">tRNA processing</keyword>
<sequence length="385" mass="42037">MTDTKLSQCRPPKRPFRKNIAAEGDSVIVAYGKSDTQLIQLVRGAVTQNKFGALKHDEIIGKPYGSRIVVPRGHVCILGLDPVIWTQTLPHRTQIIYPTDSSMIVGQLDLVPGFRVLEAGTGSGALTHALAQAVWPTGRVRTFDFHRERVERASAEFAQHGLEEVVTVKYRDVLTDGFPAIGLEHNPDGCHAIMIDLPEPWGVLPGIVNCFQSLGGRVCIFSPCIEQVQRSCENLRTAGFTDIEVVECVSRSYDVVHTVLHVPNLGQKDATELFNGTYVHKKSRTANDGNEGTKGAGCDRHLFPPPTKYVTSTTQPCEMSKGHAPGRHQDGSWEAFPRPKDTGHTGYLTFASLIPRHPQSIGSSGDVPMETEADNDGTVLGDVVE</sequence>
<evidence type="ECO:0000256" key="5">
    <source>
        <dbReference type="ARBA" id="ARBA00022694"/>
    </source>
</evidence>
<evidence type="ECO:0000256" key="1">
    <source>
        <dbReference type="ARBA" id="ARBA00004123"/>
    </source>
</evidence>
<feature type="binding site" evidence="9">
    <location>
        <begin position="123"/>
        <end position="126"/>
    </location>
    <ligand>
        <name>S-adenosyl-L-methionine</name>
        <dbReference type="ChEBI" id="CHEBI:59789"/>
    </ligand>
</feature>
<feature type="binding site" evidence="9">
    <location>
        <position position="172"/>
    </location>
    <ligand>
        <name>S-adenosyl-L-methionine</name>
        <dbReference type="ChEBI" id="CHEBI:59789"/>
    </ligand>
</feature>
<dbReference type="PANTHER" id="PTHR12133:SF2">
    <property type="entry name" value="TRNA (ADENINE(58)-N(1))-METHYLTRANSFERASE CATALYTIC SUBUNIT TRMT61A"/>
    <property type="match status" value="1"/>
</dbReference>
<evidence type="ECO:0000256" key="2">
    <source>
        <dbReference type="ARBA" id="ARBA00022603"/>
    </source>
</evidence>
<dbReference type="Gene3D" id="3.40.50.150">
    <property type="entry name" value="Vaccinia Virus protein VP39"/>
    <property type="match status" value="1"/>
</dbReference>
<evidence type="ECO:0000256" key="3">
    <source>
        <dbReference type="ARBA" id="ARBA00022679"/>
    </source>
</evidence>
<evidence type="ECO:0000256" key="10">
    <source>
        <dbReference type="SAM" id="MobiDB-lite"/>
    </source>
</evidence>
<dbReference type="Pfam" id="PF14801">
    <property type="entry name" value="TrmI-like_N"/>
    <property type="match status" value="1"/>
</dbReference>
<feature type="binding site" evidence="9">
    <location>
        <position position="196"/>
    </location>
    <ligand>
        <name>S-adenosyl-L-methionine</name>
        <dbReference type="ChEBI" id="CHEBI:59789"/>
    </ligand>
</feature>
<evidence type="ECO:0000256" key="9">
    <source>
        <dbReference type="PIRSR" id="PIRSR017269-1"/>
    </source>
</evidence>
<feature type="compositionally biased region" description="Basic and acidic residues" evidence="10">
    <location>
        <begin position="327"/>
        <end position="341"/>
    </location>
</feature>
<dbReference type="WBParaSite" id="MCU_001877-RB">
    <property type="protein sequence ID" value="MCU_001877-RB"/>
    <property type="gene ID" value="MCU_001877"/>
</dbReference>
<protein>
    <recommendedName>
        <fullName evidence="8">tRNA (adenine(58)-N(1))-methyltransferase catalytic subunit TRMT61A</fullName>
        <ecNumber evidence="8">2.1.1.220</ecNumber>
    </recommendedName>
</protein>
<dbReference type="WBParaSite" id="MCU_001877-RA">
    <property type="protein sequence ID" value="MCU_001877-RA"/>
    <property type="gene ID" value="MCU_001877"/>
</dbReference>
<feature type="region of interest" description="Disordered" evidence="10">
    <location>
        <begin position="284"/>
        <end position="341"/>
    </location>
</feature>
<dbReference type="GO" id="GO:0031515">
    <property type="term" value="C:tRNA (m1A) methyltransferase complex"/>
    <property type="evidence" value="ECO:0007669"/>
    <property type="project" value="UniProtKB-UniRule"/>
</dbReference>
<comment type="subcellular location">
    <subcellularLocation>
        <location evidence="1 8">Nucleus</location>
    </subcellularLocation>
</comment>
<dbReference type="EC" id="2.1.1.220" evidence="8"/>
<keyword evidence="2 8" id="KW-0489">Methyltransferase</keyword>
<dbReference type="InterPro" id="IPR049470">
    <property type="entry name" value="TRM61_C"/>
</dbReference>
<comment type="function">
    <text evidence="8">Catalytic subunit of tRNA (adenine-N(1)-)-methyltransferase, which catalyzes the formation of N(1)-methyladenine at position 58 (m1A58) in initiator methionyl-tRNA.</text>
</comment>
<feature type="domain" description="tRNA (adenine(58)-N(1))-methyltransferase catalytic subunit TRM61 C-terminal" evidence="11">
    <location>
        <begin position="73"/>
        <end position="352"/>
    </location>
</feature>
<dbReference type="Gene3D" id="3.10.330.20">
    <property type="match status" value="1"/>
</dbReference>
<comment type="similarity">
    <text evidence="8">Belongs to the class I-like SAM-binding methyltransferase superfamily. TRM61 family.</text>
</comment>
<comment type="catalytic activity">
    <reaction evidence="7">
        <text>an adenosine in mRNA + S-adenosyl-L-methionine = an N(1)-methyladenosine in mRNA + S-adenosyl-L-homocysteine + H(+)</text>
        <dbReference type="Rhea" id="RHEA:55392"/>
        <dbReference type="Rhea" id="RHEA-COMP:12414"/>
        <dbReference type="Rhea" id="RHEA-COMP:12415"/>
        <dbReference type="ChEBI" id="CHEBI:15378"/>
        <dbReference type="ChEBI" id="CHEBI:57856"/>
        <dbReference type="ChEBI" id="CHEBI:59789"/>
        <dbReference type="ChEBI" id="CHEBI:74411"/>
        <dbReference type="ChEBI" id="CHEBI:74491"/>
    </reaction>
</comment>
<reference evidence="12 13" key="1">
    <citation type="submission" date="2019-11" db="UniProtKB">
        <authorList>
            <consortium name="WormBaseParasite"/>
        </authorList>
    </citation>
    <scope>IDENTIFICATION</scope>
</reference>
<keyword evidence="6 8" id="KW-0539">Nucleus</keyword>
<evidence type="ECO:0000256" key="8">
    <source>
        <dbReference type="PIRNR" id="PIRNR017269"/>
    </source>
</evidence>
<dbReference type="AlphaFoldDB" id="A0A5K3EQ37"/>
<evidence type="ECO:0000256" key="4">
    <source>
        <dbReference type="ARBA" id="ARBA00022691"/>
    </source>
</evidence>
<proteinExistence type="inferred from homology"/>
<dbReference type="SUPFAM" id="SSF53335">
    <property type="entry name" value="S-adenosyl-L-methionine-dependent methyltransferases"/>
    <property type="match status" value="1"/>
</dbReference>
<dbReference type="PANTHER" id="PTHR12133">
    <property type="entry name" value="TRNA (ADENINE(58)-N(1))-METHYLTRANSFERASE"/>
    <property type="match status" value="1"/>
</dbReference>
<evidence type="ECO:0000313" key="13">
    <source>
        <dbReference type="WBParaSite" id="MCU_001877-RB"/>
    </source>
</evidence>
<dbReference type="GO" id="GO:0160107">
    <property type="term" value="F:tRNA (adenine(58)-N1)-methyltransferase activity"/>
    <property type="evidence" value="ECO:0007669"/>
    <property type="project" value="UniProtKB-EC"/>
</dbReference>
<keyword evidence="3 8" id="KW-0808">Transferase</keyword>
<keyword evidence="4 8" id="KW-0949">S-adenosyl-L-methionine</keyword>
<dbReference type="GO" id="GO:0005634">
    <property type="term" value="C:nucleus"/>
    <property type="evidence" value="ECO:0007669"/>
    <property type="project" value="UniProtKB-SubCell"/>
</dbReference>
<dbReference type="PROSITE" id="PS51620">
    <property type="entry name" value="SAM_TRM61"/>
    <property type="match status" value="1"/>
</dbReference>
<evidence type="ECO:0000259" key="11">
    <source>
        <dbReference type="Pfam" id="PF08704"/>
    </source>
</evidence>
<dbReference type="CDD" id="cd02440">
    <property type="entry name" value="AdoMet_MTases"/>
    <property type="match status" value="1"/>
</dbReference>
<dbReference type="InterPro" id="IPR014816">
    <property type="entry name" value="tRNA_MeTrfase_Gcd14"/>
</dbReference>
<dbReference type="GO" id="GO:0030488">
    <property type="term" value="P:tRNA methylation"/>
    <property type="evidence" value="ECO:0007669"/>
    <property type="project" value="InterPro"/>
</dbReference>
<dbReference type="Pfam" id="PF08704">
    <property type="entry name" value="GCD14"/>
    <property type="match status" value="1"/>
</dbReference>
<evidence type="ECO:0000256" key="6">
    <source>
        <dbReference type="ARBA" id="ARBA00023242"/>
    </source>
</evidence>
<evidence type="ECO:0000256" key="7">
    <source>
        <dbReference type="ARBA" id="ARBA00048481"/>
    </source>
</evidence>
<feature type="binding site" evidence="9">
    <location>
        <position position="144"/>
    </location>
    <ligand>
        <name>S-adenosyl-L-methionine</name>
        <dbReference type="ChEBI" id="CHEBI:59789"/>
    </ligand>
</feature>